<feature type="region of interest" description="Disordered" evidence="1">
    <location>
        <begin position="1"/>
        <end position="91"/>
    </location>
</feature>
<comment type="caution">
    <text evidence="2">The sequence shown here is derived from an EMBL/GenBank/DDBJ whole genome shotgun (WGS) entry which is preliminary data.</text>
</comment>
<feature type="compositionally biased region" description="Low complexity" evidence="1">
    <location>
        <begin position="1"/>
        <end position="13"/>
    </location>
</feature>
<dbReference type="AlphaFoldDB" id="A0AAN8UNM6"/>
<keyword evidence="3" id="KW-1185">Reference proteome</keyword>
<name>A0AAN8UNM6_9MAGN</name>
<proteinExistence type="predicted"/>
<dbReference type="EMBL" id="JBAMMX010000026">
    <property type="protein sequence ID" value="KAK6913717.1"/>
    <property type="molecule type" value="Genomic_DNA"/>
</dbReference>
<dbReference type="PANTHER" id="PTHR31343">
    <property type="entry name" value="T15D22.8"/>
    <property type="match status" value="1"/>
</dbReference>
<dbReference type="Proteomes" id="UP001370490">
    <property type="component" value="Unassembled WGS sequence"/>
</dbReference>
<dbReference type="Pfam" id="PF05623">
    <property type="entry name" value="DUF789"/>
    <property type="match status" value="1"/>
</dbReference>
<accession>A0AAN8UNM6</accession>
<protein>
    <submittedName>
        <fullName evidence="2">Uncharacterized protein</fullName>
    </submittedName>
</protein>
<evidence type="ECO:0000313" key="3">
    <source>
        <dbReference type="Proteomes" id="UP001370490"/>
    </source>
</evidence>
<dbReference type="PANTHER" id="PTHR31343:SF8">
    <property type="entry name" value="OS07G0246600 PROTEIN"/>
    <property type="match status" value="1"/>
</dbReference>
<feature type="region of interest" description="Disordered" evidence="1">
    <location>
        <begin position="183"/>
        <end position="207"/>
    </location>
</feature>
<evidence type="ECO:0000313" key="2">
    <source>
        <dbReference type="EMBL" id="KAK6913717.1"/>
    </source>
</evidence>
<organism evidence="2 3">
    <name type="scientific">Dillenia turbinata</name>
    <dbReference type="NCBI Taxonomy" id="194707"/>
    <lineage>
        <taxon>Eukaryota</taxon>
        <taxon>Viridiplantae</taxon>
        <taxon>Streptophyta</taxon>
        <taxon>Embryophyta</taxon>
        <taxon>Tracheophyta</taxon>
        <taxon>Spermatophyta</taxon>
        <taxon>Magnoliopsida</taxon>
        <taxon>eudicotyledons</taxon>
        <taxon>Gunneridae</taxon>
        <taxon>Pentapetalae</taxon>
        <taxon>Dilleniales</taxon>
        <taxon>Dilleniaceae</taxon>
        <taxon>Dillenia</taxon>
    </lineage>
</organism>
<sequence>MSVASKTSSISRSRGGGGVGVDRFYNPPPVRRRQQQQQLEQQKQREMLHNRTVSKQKGSSTSSSLESNRIESSSSTCSSSPSELTTTTTTSSSNLDLFLEHTTPFVSAQFFPKTRMRELRSGDGEINPYFVLGDLWESFKEWSVYGAGVPLVLNGSESVIQYYVPYLSGIQLYRDPLMPSLRPRRLGEDSDSDSFRETSSDGSSEFDAERGVNCFVPGARCQQNLSGSLWEINPQWVPPVMKIAALSSRFPELRTCKSCDLTPASWIAVAWYPIYRIPTGPTLQNLDACFLTFHSLSTPLKGSSMFEHHCFSHKGFPNIQDASLKLTLPIFGLASYKFKVSVWNPDGTQECQKATSLLQAADNWLRLLHVHLPDYNFFLARNSICQ</sequence>
<feature type="compositionally biased region" description="Low complexity" evidence="1">
    <location>
        <begin position="59"/>
        <end position="91"/>
    </location>
</feature>
<reference evidence="2 3" key="1">
    <citation type="submission" date="2023-12" db="EMBL/GenBank/DDBJ databases">
        <title>A high-quality genome assembly for Dillenia turbinata (Dilleniales).</title>
        <authorList>
            <person name="Chanderbali A."/>
        </authorList>
    </citation>
    <scope>NUCLEOTIDE SEQUENCE [LARGE SCALE GENOMIC DNA]</scope>
    <source>
        <strain evidence="2">LSX21</strain>
        <tissue evidence="2">Leaf</tissue>
    </source>
</reference>
<feature type="compositionally biased region" description="Basic and acidic residues" evidence="1">
    <location>
        <begin position="185"/>
        <end position="199"/>
    </location>
</feature>
<dbReference type="InterPro" id="IPR008507">
    <property type="entry name" value="DUF789"/>
</dbReference>
<gene>
    <name evidence="2" type="ORF">RJ641_021038</name>
</gene>
<evidence type="ECO:0000256" key="1">
    <source>
        <dbReference type="SAM" id="MobiDB-lite"/>
    </source>
</evidence>